<dbReference type="Proteomes" id="UP000824120">
    <property type="component" value="Chromosome 12"/>
</dbReference>
<dbReference type="CDD" id="cd22162">
    <property type="entry name" value="F-box_AtSKIP3-like"/>
    <property type="match status" value="2"/>
</dbReference>
<evidence type="ECO:0000313" key="3">
    <source>
        <dbReference type="Proteomes" id="UP000824120"/>
    </source>
</evidence>
<feature type="region of interest" description="Disordered" evidence="1">
    <location>
        <begin position="432"/>
        <end position="451"/>
    </location>
</feature>
<dbReference type="EMBL" id="JACXVP010000012">
    <property type="protein sequence ID" value="KAG5573809.1"/>
    <property type="molecule type" value="Genomic_DNA"/>
</dbReference>
<dbReference type="OrthoDB" id="1918565at2759"/>
<evidence type="ECO:0000256" key="1">
    <source>
        <dbReference type="SAM" id="MobiDB-lite"/>
    </source>
</evidence>
<protein>
    <recommendedName>
        <fullName evidence="4">F-box family protein</fullName>
    </recommendedName>
</protein>
<dbReference type="SUPFAM" id="SSF81383">
    <property type="entry name" value="F-box domain"/>
    <property type="match status" value="2"/>
</dbReference>
<name>A0A9J5WDM5_SOLCO</name>
<evidence type="ECO:0000313" key="2">
    <source>
        <dbReference type="EMBL" id="KAG5573809.1"/>
    </source>
</evidence>
<keyword evidence="3" id="KW-1185">Reference proteome</keyword>
<dbReference type="PANTHER" id="PTHR32278">
    <property type="entry name" value="F-BOX DOMAIN-CONTAINING PROTEIN"/>
    <property type="match status" value="1"/>
</dbReference>
<dbReference type="AlphaFoldDB" id="A0A9J5WDM5"/>
<evidence type="ECO:0008006" key="4">
    <source>
        <dbReference type="Google" id="ProtNLM"/>
    </source>
</evidence>
<organism evidence="2 3">
    <name type="scientific">Solanum commersonii</name>
    <name type="common">Commerson's wild potato</name>
    <name type="synonym">Commerson's nightshade</name>
    <dbReference type="NCBI Taxonomy" id="4109"/>
    <lineage>
        <taxon>Eukaryota</taxon>
        <taxon>Viridiplantae</taxon>
        <taxon>Streptophyta</taxon>
        <taxon>Embryophyta</taxon>
        <taxon>Tracheophyta</taxon>
        <taxon>Spermatophyta</taxon>
        <taxon>Magnoliopsida</taxon>
        <taxon>eudicotyledons</taxon>
        <taxon>Gunneridae</taxon>
        <taxon>Pentapetalae</taxon>
        <taxon>asterids</taxon>
        <taxon>lamiids</taxon>
        <taxon>Solanales</taxon>
        <taxon>Solanaceae</taxon>
        <taxon>Solanoideae</taxon>
        <taxon>Solaneae</taxon>
        <taxon>Solanum</taxon>
    </lineage>
</organism>
<sequence>MRRFGHSIAPMNYFEKLPEGCIFEIISRTTPADAVKSTILSTGFKFVAKSDEIWGRFLPSDYQKIINRSKLPLICNTKKELFFSLCDSPILLDSGRLSFFIDKHSGKKCFMIAARKLEILGSDDIHSWQWKKHHESRFSKVAYLHAVLQLDIRGKIGTKMLSLKTDYTAYLVFKLARRSCELEYANSIIRFVKYESDTETEEQANTLKLVTSAKLRGDGWMEVELGHFNSKDGSDGPVEARLFEMKHCLSEILSFTSPEDTARLSTSSRGFNSAAKSDVVWEKFLPSDYQNIISKSKSLLASPSMKQLYFSLCDSPILTDGGKMSFSLDKKTGKKCFMVSARELAISWSDTPHYWAWSSHPDSRFSEVANLRFVCWLDMRGKIETRLLSKRTNYAVYLVFKLKSGYYGLETANTFIRFVDRESDNEAEERASVVSLSRQEGPGENQSKRRDDEWMEIEMGKFFNDAGEDGDVEARLMEVRRLSAKGGLIVQGIEFRPE</sequence>
<dbReference type="Pfam" id="PF14299">
    <property type="entry name" value="PP2"/>
    <property type="match status" value="2"/>
</dbReference>
<comment type="caution">
    <text evidence="2">The sequence shown here is derived from an EMBL/GenBank/DDBJ whole genome shotgun (WGS) entry which is preliminary data.</text>
</comment>
<dbReference type="PANTHER" id="PTHR32278:SF129">
    <property type="entry name" value="F-BOX PROTEIN PP2-B10-LIKE"/>
    <property type="match status" value="1"/>
</dbReference>
<accession>A0A9J5WDM5</accession>
<gene>
    <name evidence="2" type="ORF">H5410_063575</name>
</gene>
<reference evidence="2 3" key="1">
    <citation type="submission" date="2020-09" db="EMBL/GenBank/DDBJ databases">
        <title>De no assembly of potato wild relative species, Solanum commersonii.</title>
        <authorList>
            <person name="Cho K."/>
        </authorList>
    </citation>
    <scope>NUCLEOTIDE SEQUENCE [LARGE SCALE GENOMIC DNA]</scope>
    <source>
        <strain evidence="2">LZ3.2</strain>
        <tissue evidence="2">Leaf</tissue>
    </source>
</reference>
<dbReference type="InterPro" id="IPR036047">
    <property type="entry name" value="F-box-like_dom_sf"/>
</dbReference>
<dbReference type="InterPro" id="IPR025886">
    <property type="entry name" value="PP2-like"/>
</dbReference>
<proteinExistence type="predicted"/>